<evidence type="ECO:0000256" key="1">
    <source>
        <dbReference type="ARBA" id="ARBA00004141"/>
    </source>
</evidence>
<evidence type="ECO:0000256" key="4">
    <source>
        <dbReference type="ARBA" id="ARBA00022989"/>
    </source>
</evidence>
<evidence type="ECO:0000256" key="2">
    <source>
        <dbReference type="ARBA" id="ARBA00009765"/>
    </source>
</evidence>
<dbReference type="VEuPathDB" id="MicrosporidiaDB:EDEG_00546"/>
<dbReference type="GO" id="GO:0015095">
    <property type="term" value="F:magnesium ion transmembrane transporter activity"/>
    <property type="evidence" value="ECO:0007669"/>
    <property type="project" value="InterPro"/>
</dbReference>
<dbReference type="PANTHER" id="PTHR21535">
    <property type="entry name" value="MAGNESIUM AND COBALT TRANSPORT PROTEIN/MITOCHONDRIAL IMPORT INNER MEMBRANE TRANSLOCASE SUBUNIT TIM8"/>
    <property type="match status" value="1"/>
</dbReference>
<comment type="caution">
    <text evidence="8">The sequence shown here is derived from an EMBL/GenBank/DDBJ whole genome shotgun (WGS) entry which is preliminary data.</text>
</comment>
<organism evidence="8 9">
    <name type="scientific">Edhazardia aedis (strain USNM 41457)</name>
    <name type="common">Microsporidian parasite</name>
    <dbReference type="NCBI Taxonomy" id="1003232"/>
    <lineage>
        <taxon>Eukaryota</taxon>
        <taxon>Fungi</taxon>
        <taxon>Fungi incertae sedis</taxon>
        <taxon>Microsporidia</taxon>
        <taxon>Edhazardia</taxon>
    </lineage>
</organism>
<dbReference type="PANTHER" id="PTHR21535:SF51">
    <property type="entry name" value="MANGANESE RESISTANCE PROTEIN MNR2"/>
    <property type="match status" value="1"/>
</dbReference>
<reference evidence="8 9" key="1">
    <citation type="submission" date="2011-08" db="EMBL/GenBank/DDBJ databases">
        <authorList>
            <person name="Liu Z.J."/>
            <person name="Shi F.L."/>
            <person name="Lu J.Q."/>
            <person name="Li M."/>
            <person name="Wang Z.L."/>
        </authorList>
    </citation>
    <scope>NUCLEOTIDE SEQUENCE [LARGE SCALE GENOMIC DNA]</scope>
    <source>
        <strain evidence="8 9">USNM 41457</strain>
    </source>
</reference>
<dbReference type="Pfam" id="PF01544">
    <property type="entry name" value="CorA"/>
    <property type="match status" value="1"/>
</dbReference>
<sequence>MSPFPDKQNSFSPTNGKNMSNNIEEDMESTANMITEIITIYRKMKKGRDNQNIYRPLLNIRFESLPVEPIDIDSPTFVFEKSKNTSVYDFSRFRNIKETKYIYYSKETSLLQSNFMFDMENIIELVSKKFYWINIFNPNEKDLNQLANLYDVHDITLIDIREKNTEEKIEIFKHYTFISLRLFGDPNCEEAEDIDFNILMFKDFIITTHDKPWVGINDILNFMSLISNHSTPFPEWVLYSVIIEFLQDLKSIKEDLRPKVERMQDISHANENTIEDLLRTNFALVYRLHNLKNTIKPKLNIINSLKTKCNKRLRKLVSRHLIDSHNDFYEQEQEVKEYQKILERSQDLGLAIVNMVQSREGNAMNKSMKWFTMVTFIFLPCQTVAGLWGMNVRVPGQGTQSLIWFYILCFIGPIISLCYCYVHKCFKSTKQTKKKWGNYYAD</sequence>
<dbReference type="AlphaFoldDB" id="J9D051"/>
<accession>J9D051</accession>
<dbReference type="InParanoid" id="J9D051"/>
<evidence type="ECO:0000256" key="7">
    <source>
        <dbReference type="SAM" id="Phobius"/>
    </source>
</evidence>
<reference evidence="9" key="2">
    <citation type="submission" date="2015-07" db="EMBL/GenBank/DDBJ databases">
        <title>Contrasting host-pathogen interactions and genome evolution in two generalist and specialist microsporidian pathogens of mosquitoes.</title>
        <authorList>
            <consortium name="The Broad Institute Genomics Platform"/>
            <consortium name="The Broad Institute Genome Sequencing Center for Infectious Disease"/>
            <person name="Cuomo C.A."/>
            <person name="Sanscrainte N.D."/>
            <person name="Goldberg J.M."/>
            <person name="Heiman D."/>
            <person name="Young S."/>
            <person name="Zeng Q."/>
            <person name="Becnel J.J."/>
            <person name="Birren B.W."/>
        </authorList>
    </citation>
    <scope>NUCLEOTIDE SEQUENCE [LARGE SCALE GENOMIC DNA]</scope>
    <source>
        <strain evidence="9">USNM 41457</strain>
    </source>
</reference>
<dbReference type="InterPro" id="IPR045863">
    <property type="entry name" value="CorA_TM1_TM2"/>
</dbReference>
<dbReference type="GO" id="GO:0010961">
    <property type="term" value="P:intracellular magnesium ion homeostasis"/>
    <property type="evidence" value="ECO:0007669"/>
    <property type="project" value="TreeGrafter"/>
</dbReference>
<comment type="similarity">
    <text evidence="2">Belongs to the CorA metal ion transporter (MIT) (TC 1.A.35) family.</text>
</comment>
<dbReference type="GO" id="GO:0016020">
    <property type="term" value="C:membrane"/>
    <property type="evidence" value="ECO:0007669"/>
    <property type="project" value="UniProtKB-SubCell"/>
</dbReference>
<dbReference type="SUPFAM" id="SSF144083">
    <property type="entry name" value="Magnesium transport protein CorA, transmembrane region"/>
    <property type="match status" value="1"/>
</dbReference>
<evidence type="ECO:0000256" key="3">
    <source>
        <dbReference type="ARBA" id="ARBA00022692"/>
    </source>
</evidence>
<feature type="region of interest" description="Disordered" evidence="6">
    <location>
        <begin position="1"/>
        <end position="22"/>
    </location>
</feature>
<keyword evidence="3 7" id="KW-0812">Transmembrane</keyword>
<comment type="subcellular location">
    <subcellularLocation>
        <location evidence="1">Membrane</location>
        <topology evidence="1">Multi-pass membrane protein</topology>
    </subcellularLocation>
</comment>
<dbReference type="CDD" id="cd12829">
    <property type="entry name" value="Alr1p-like"/>
    <property type="match status" value="1"/>
</dbReference>
<dbReference type="SUPFAM" id="SSF143865">
    <property type="entry name" value="CorA soluble domain-like"/>
    <property type="match status" value="1"/>
</dbReference>
<dbReference type="InterPro" id="IPR045861">
    <property type="entry name" value="CorA_cytoplasmic_dom"/>
</dbReference>
<dbReference type="EMBL" id="AFBI03000006">
    <property type="protein sequence ID" value="EJW01246.1"/>
    <property type="molecule type" value="Genomic_DNA"/>
</dbReference>
<feature type="transmembrane region" description="Helical" evidence="7">
    <location>
        <begin position="370"/>
        <end position="390"/>
    </location>
</feature>
<evidence type="ECO:0000313" key="9">
    <source>
        <dbReference type="Proteomes" id="UP000003163"/>
    </source>
</evidence>
<dbReference type="STRING" id="1003232.J9D051"/>
<dbReference type="OMA" id="ETGEVMC"/>
<keyword evidence="4 7" id="KW-1133">Transmembrane helix</keyword>
<dbReference type="InterPro" id="IPR044089">
    <property type="entry name" value="Alr1-like"/>
</dbReference>
<dbReference type="Gene3D" id="3.30.460.20">
    <property type="entry name" value="CorA soluble domain-like"/>
    <property type="match status" value="1"/>
</dbReference>
<feature type="transmembrane region" description="Helical" evidence="7">
    <location>
        <begin position="402"/>
        <end position="422"/>
    </location>
</feature>
<evidence type="ECO:0008006" key="10">
    <source>
        <dbReference type="Google" id="ProtNLM"/>
    </source>
</evidence>
<name>J9D051_EDHAE</name>
<dbReference type="Gene3D" id="1.20.58.340">
    <property type="entry name" value="Magnesium transport protein CorA, transmembrane region"/>
    <property type="match status" value="2"/>
</dbReference>
<proteinExistence type="inferred from homology"/>
<gene>
    <name evidence="8" type="ORF">EDEG_00546</name>
</gene>
<evidence type="ECO:0000256" key="5">
    <source>
        <dbReference type="ARBA" id="ARBA00023136"/>
    </source>
</evidence>
<dbReference type="OrthoDB" id="29879at2759"/>
<dbReference type="InterPro" id="IPR002523">
    <property type="entry name" value="MgTranspt_CorA/ZnTranspt_ZntB"/>
</dbReference>
<protein>
    <recommendedName>
        <fullName evidence="10">Magnesium and cobalt transporter CorA</fullName>
    </recommendedName>
</protein>
<dbReference type="HOGENOM" id="CLU_030291_0_0_1"/>
<feature type="compositionally biased region" description="Polar residues" evidence="6">
    <location>
        <begin position="7"/>
        <end position="22"/>
    </location>
</feature>
<keyword evidence="9" id="KW-1185">Reference proteome</keyword>
<evidence type="ECO:0000256" key="6">
    <source>
        <dbReference type="SAM" id="MobiDB-lite"/>
    </source>
</evidence>
<keyword evidence="5 7" id="KW-0472">Membrane</keyword>
<evidence type="ECO:0000313" key="8">
    <source>
        <dbReference type="EMBL" id="EJW01246.1"/>
    </source>
</evidence>
<dbReference type="Proteomes" id="UP000003163">
    <property type="component" value="Unassembled WGS sequence"/>
</dbReference>